<dbReference type="Proteomes" id="UP000095751">
    <property type="component" value="Unassembled WGS sequence"/>
</dbReference>
<dbReference type="Gene3D" id="1.10.287.70">
    <property type="match status" value="1"/>
</dbReference>
<dbReference type="SUPFAM" id="SSF81324">
    <property type="entry name" value="Voltage-gated potassium channels"/>
    <property type="match status" value="2"/>
</dbReference>
<evidence type="ECO:0000256" key="2">
    <source>
        <dbReference type="ARBA" id="ARBA00022448"/>
    </source>
</evidence>
<keyword evidence="4 10" id="KW-1133">Transmembrane helix</keyword>
<dbReference type="EMBL" id="KV784374">
    <property type="protein sequence ID" value="OEU09705.1"/>
    <property type="molecule type" value="Genomic_DNA"/>
</dbReference>
<dbReference type="PANTHER" id="PTHR11003">
    <property type="entry name" value="POTASSIUM CHANNEL, SUBFAMILY K"/>
    <property type="match status" value="1"/>
</dbReference>
<proteinExistence type="inferred from homology"/>
<evidence type="ECO:0000256" key="9">
    <source>
        <dbReference type="SAM" id="MobiDB-lite"/>
    </source>
</evidence>
<evidence type="ECO:0000256" key="3">
    <source>
        <dbReference type="ARBA" id="ARBA00022692"/>
    </source>
</evidence>
<organism evidence="12 13">
    <name type="scientific">Fragilariopsis cylindrus CCMP1102</name>
    <dbReference type="NCBI Taxonomy" id="635003"/>
    <lineage>
        <taxon>Eukaryota</taxon>
        <taxon>Sar</taxon>
        <taxon>Stramenopiles</taxon>
        <taxon>Ochrophyta</taxon>
        <taxon>Bacillariophyta</taxon>
        <taxon>Bacillariophyceae</taxon>
        <taxon>Bacillariophycidae</taxon>
        <taxon>Bacillariales</taxon>
        <taxon>Bacillariaceae</taxon>
        <taxon>Fragilariopsis</taxon>
    </lineage>
</organism>
<keyword evidence="5 8" id="KW-0406">Ion transport</keyword>
<feature type="domain" description="Potassium channel" evidence="11">
    <location>
        <begin position="479"/>
        <end position="539"/>
    </location>
</feature>
<dbReference type="KEGG" id="fcy:FRACYDRAFT_247962"/>
<comment type="subcellular location">
    <subcellularLocation>
        <location evidence="1">Membrane</location>
        <topology evidence="1">Multi-pass membrane protein</topology>
    </subcellularLocation>
</comment>
<evidence type="ECO:0000256" key="5">
    <source>
        <dbReference type="ARBA" id="ARBA00023065"/>
    </source>
</evidence>
<sequence>MYSLIIVTLIGGYIMSIFEGPIEIYQNDLFLQKTWILKSLPIQETTAALVGLPTTCFLQYIDLIQQDTNIIEFNSNSSDFNFYTDQQQQQEESKLFDLGNFPTKTGSSSSLSTYMMDANVTWKGLYTAANNNNTLFPNINIGNSNGNIGGIDSIDFDFILDPSLLTSLPTLLPKTETENKTTSSSTDLEDDSRSNTTTTVFTTVIAIDLQSFFEDSSSSSSIELFIEGFYNYMESCEETAGVLLSAVVNVTRDVALNDFKLLIHDNKGGDNGLTFNWIRCWNITDSELGISIPFKPTEKQVSASIYINQTKYFIAEWENNRKELYENYTIEYDCANIKYDNDSGTVLNRTKCYWEATKQSVLNASGSHGCHANTGSSAWFWFTIMTTVGYGNFSPNTQAGYVLVYCLGWISIIAFGILSIVAGYTYTTIADDIFRRLNMKWLHKPEYSVPLWAVLSLLWINLIAWNARSYWKSRVPEYDYTVGDSYWFSYISIFTVGLGDVFLQPQGMFISDVFRWTALFLNGFVFISAFLGKFGDLLIKYFPSRGESLEYHLARTDLWGIEDAQSELEDRVDESLLDGHQNNNNNNDIDDDKNENGTIAISAGGDRSRMFNDPLALHHASKSLTTNTF</sequence>
<evidence type="ECO:0000313" key="13">
    <source>
        <dbReference type="Proteomes" id="UP000095751"/>
    </source>
</evidence>
<dbReference type="GO" id="GO:0015271">
    <property type="term" value="F:outward rectifier potassium channel activity"/>
    <property type="evidence" value="ECO:0007669"/>
    <property type="project" value="TreeGrafter"/>
</dbReference>
<dbReference type="Pfam" id="PF07885">
    <property type="entry name" value="Ion_trans_2"/>
    <property type="match status" value="2"/>
</dbReference>
<feature type="transmembrane region" description="Helical" evidence="10">
    <location>
        <begin position="402"/>
        <end position="426"/>
    </location>
</feature>
<feature type="region of interest" description="Disordered" evidence="9">
    <location>
        <begin position="577"/>
        <end position="598"/>
    </location>
</feature>
<protein>
    <recommendedName>
        <fullName evidence="11">Potassium channel domain-containing protein</fullName>
    </recommendedName>
</protein>
<dbReference type="GO" id="GO:0022841">
    <property type="term" value="F:potassium ion leak channel activity"/>
    <property type="evidence" value="ECO:0007669"/>
    <property type="project" value="TreeGrafter"/>
</dbReference>
<accession>A0A1E7EV78</accession>
<comment type="similarity">
    <text evidence="8">Belongs to the two pore domain potassium channel (TC 1.A.1.8) family.</text>
</comment>
<dbReference type="AlphaFoldDB" id="A0A1E7EV78"/>
<dbReference type="GO" id="GO:0030322">
    <property type="term" value="P:stabilization of membrane potential"/>
    <property type="evidence" value="ECO:0007669"/>
    <property type="project" value="TreeGrafter"/>
</dbReference>
<keyword evidence="13" id="KW-1185">Reference proteome</keyword>
<evidence type="ECO:0000256" key="4">
    <source>
        <dbReference type="ARBA" id="ARBA00022989"/>
    </source>
</evidence>
<keyword evidence="6 10" id="KW-0472">Membrane</keyword>
<feature type="transmembrane region" description="Helical" evidence="10">
    <location>
        <begin position="515"/>
        <end position="535"/>
    </location>
</feature>
<evidence type="ECO:0000256" key="8">
    <source>
        <dbReference type="RuleBase" id="RU003857"/>
    </source>
</evidence>
<gene>
    <name evidence="12" type="ORF">FRACYDRAFT_247962</name>
</gene>
<feature type="compositionally biased region" description="Low complexity" evidence="9">
    <location>
        <begin position="175"/>
        <end position="186"/>
    </location>
</feature>
<reference evidence="12 13" key="1">
    <citation type="submission" date="2016-09" db="EMBL/GenBank/DDBJ databases">
        <title>Extensive genetic diversity and differential bi-allelic expression allows diatom success in the polar Southern Ocean.</title>
        <authorList>
            <consortium name="DOE Joint Genome Institute"/>
            <person name="Mock T."/>
            <person name="Otillar R.P."/>
            <person name="Strauss J."/>
            <person name="Dupont C."/>
            <person name="Frickenhaus S."/>
            <person name="Maumus F."/>
            <person name="Mcmullan M."/>
            <person name="Sanges R."/>
            <person name="Schmutz J."/>
            <person name="Toseland A."/>
            <person name="Valas R."/>
            <person name="Veluchamy A."/>
            <person name="Ward B.J."/>
            <person name="Allen A."/>
            <person name="Barry K."/>
            <person name="Falciatore A."/>
            <person name="Ferrante M."/>
            <person name="Fortunato A.E."/>
            <person name="Gloeckner G."/>
            <person name="Gruber A."/>
            <person name="Hipkin R."/>
            <person name="Janech M."/>
            <person name="Kroth P."/>
            <person name="Leese F."/>
            <person name="Lindquist E."/>
            <person name="Lyon B.R."/>
            <person name="Martin J."/>
            <person name="Mayer C."/>
            <person name="Parker M."/>
            <person name="Quesneville H."/>
            <person name="Raymond J."/>
            <person name="Uhlig C."/>
            <person name="Valentin K.U."/>
            <person name="Worden A.Z."/>
            <person name="Armbrust E.V."/>
            <person name="Bowler C."/>
            <person name="Green B."/>
            <person name="Moulton V."/>
            <person name="Van Oosterhout C."/>
            <person name="Grigoriev I."/>
        </authorList>
    </citation>
    <scope>NUCLEOTIDE SEQUENCE [LARGE SCALE GENOMIC DNA]</scope>
    <source>
        <strain evidence="12 13">CCMP1102</strain>
    </source>
</reference>
<dbReference type="OrthoDB" id="48488at2759"/>
<evidence type="ECO:0000256" key="6">
    <source>
        <dbReference type="ARBA" id="ARBA00023136"/>
    </source>
</evidence>
<keyword evidence="2 8" id="KW-0813">Transport</keyword>
<evidence type="ECO:0000256" key="7">
    <source>
        <dbReference type="ARBA" id="ARBA00023303"/>
    </source>
</evidence>
<name>A0A1E7EV78_9STRA</name>
<evidence type="ECO:0000256" key="10">
    <source>
        <dbReference type="SAM" id="Phobius"/>
    </source>
</evidence>
<feature type="domain" description="Potassium channel" evidence="11">
    <location>
        <begin position="373"/>
        <end position="418"/>
    </location>
</feature>
<evidence type="ECO:0000313" key="12">
    <source>
        <dbReference type="EMBL" id="OEU09705.1"/>
    </source>
</evidence>
<dbReference type="InterPro" id="IPR003280">
    <property type="entry name" value="2pore_dom_K_chnl"/>
</dbReference>
<dbReference type="InterPro" id="IPR013099">
    <property type="entry name" value="K_chnl_dom"/>
</dbReference>
<keyword evidence="3 8" id="KW-0812">Transmembrane</keyword>
<keyword evidence="7 8" id="KW-0407">Ion channel</keyword>
<evidence type="ECO:0000259" key="11">
    <source>
        <dbReference type="Pfam" id="PF07885"/>
    </source>
</evidence>
<feature type="transmembrane region" description="Helical" evidence="10">
    <location>
        <begin position="485"/>
        <end position="503"/>
    </location>
</feature>
<feature type="region of interest" description="Disordered" evidence="9">
    <location>
        <begin position="175"/>
        <end position="194"/>
    </location>
</feature>
<dbReference type="GO" id="GO:0005886">
    <property type="term" value="C:plasma membrane"/>
    <property type="evidence" value="ECO:0007669"/>
    <property type="project" value="TreeGrafter"/>
</dbReference>
<dbReference type="PANTHER" id="PTHR11003:SF345">
    <property type="entry name" value="TWIK FAMILY OF POTASSIUM CHANNELS PROTEIN 18"/>
    <property type="match status" value="1"/>
</dbReference>
<evidence type="ECO:0000256" key="1">
    <source>
        <dbReference type="ARBA" id="ARBA00004141"/>
    </source>
</evidence>
<dbReference type="PRINTS" id="PR01333">
    <property type="entry name" value="2POREKCHANEL"/>
</dbReference>
<feature type="transmembrane region" description="Helical" evidence="10">
    <location>
        <begin position="447"/>
        <end position="465"/>
    </location>
</feature>
<dbReference type="InParanoid" id="A0A1E7EV78"/>